<feature type="signal peptide" evidence="1">
    <location>
        <begin position="1"/>
        <end position="21"/>
    </location>
</feature>
<dbReference type="Proteomes" id="UP000694251">
    <property type="component" value="Chromosome 11"/>
</dbReference>
<comment type="caution">
    <text evidence="2">The sequence shown here is derived from an EMBL/GenBank/DDBJ whole genome shotgun (WGS) entry which is preliminary data.</text>
</comment>
<feature type="chain" id="PRO_5035920852" evidence="1">
    <location>
        <begin position="22"/>
        <end position="65"/>
    </location>
</feature>
<organism evidence="2 3">
    <name type="scientific">Arabidopsis suecica</name>
    <name type="common">Swedish thale-cress</name>
    <name type="synonym">Cardaminopsis suecica</name>
    <dbReference type="NCBI Taxonomy" id="45249"/>
    <lineage>
        <taxon>Eukaryota</taxon>
        <taxon>Viridiplantae</taxon>
        <taxon>Streptophyta</taxon>
        <taxon>Embryophyta</taxon>
        <taxon>Tracheophyta</taxon>
        <taxon>Spermatophyta</taxon>
        <taxon>Magnoliopsida</taxon>
        <taxon>eudicotyledons</taxon>
        <taxon>Gunneridae</taxon>
        <taxon>Pentapetalae</taxon>
        <taxon>rosids</taxon>
        <taxon>malvids</taxon>
        <taxon>Brassicales</taxon>
        <taxon>Brassicaceae</taxon>
        <taxon>Camelineae</taxon>
        <taxon>Arabidopsis</taxon>
    </lineage>
</organism>
<gene>
    <name evidence="2" type="ORF">ISN44_As11g001130</name>
</gene>
<name>A0A8T1Z5D5_ARASU</name>
<proteinExistence type="predicted"/>
<feature type="non-terminal residue" evidence="2">
    <location>
        <position position="1"/>
    </location>
</feature>
<evidence type="ECO:0000256" key="1">
    <source>
        <dbReference type="SAM" id="SignalP"/>
    </source>
</evidence>
<protein>
    <submittedName>
        <fullName evidence="2">Uncharacterized protein</fullName>
    </submittedName>
</protein>
<reference evidence="2 3" key="1">
    <citation type="submission" date="2020-12" db="EMBL/GenBank/DDBJ databases">
        <title>Concerted genomic and epigenomic changes stabilize Arabidopsis allopolyploids.</title>
        <authorList>
            <person name="Chen Z."/>
        </authorList>
    </citation>
    <scope>NUCLEOTIDE SEQUENCE [LARGE SCALE GENOMIC DNA]</scope>
    <source>
        <strain evidence="2">As9502</strain>
        <tissue evidence="2">Leaf</tissue>
    </source>
</reference>
<accession>A0A8T1Z5D5</accession>
<keyword evidence="3" id="KW-1185">Reference proteome</keyword>
<evidence type="ECO:0000313" key="2">
    <source>
        <dbReference type="EMBL" id="KAG7553791.1"/>
    </source>
</evidence>
<sequence>FFLFIFSFTFKCLKLWFSSLSLNMFYHLNIQLNTLFSFLNLLGDKHRDIIIVEGGKTLVRSFFFF</sequence>
<dbReference type="AlphaFoldDB" id="A0A8T1Z5D5"/>
<keyword evidence="1" id="KW-0732">Signal</keyword>
<evidence type="ECO:0000313" key="3">
    <source>
        <dbReference type="Proteomes" id="UP000694251"/>
    </source>
</evidence>
<dbReference type="EMBL" id="JAEFBJ010000011">
    <property type="protein sequence ID" value="KAG7553791.1"/>
    <property type="molecule type" value="Genomic_DNA"/>
</dbReference>